<keyword evidence="8" id="KW-0723">Serine/threonine-protein kinase</keyword>
<feature type="region of interest" description="Disordered" evidence="5">
    <location>
        <begin position="348"/>
        <end position="368"/>
    </location>
</feature>
<comment type="caution">
    <text evidence="8">The sequence shown here is derived from an EMBL/GenBank/DDBJ whole genome shotgun (WGS) entry which is preliminary data.</text>
</comment>
<dbReference type="Gene3D" id="1.10.510.10">
    <property type="entry name" value="Transferase(Phosphotransferase) domain 1"/>
    <property type="match status" value="1"/>
</dbReference>
<dbReference type="InterPro" id="IPR000719">
    <property type="entry name" value="Prot_kinase_dom"/>
</dbReference>
<dbReference type="InterPro" id="IPR011009">
    <property type="entry name" value="Kinase-like_dom_sf"/>
</dbReference>
<dbReference type="Pfam" id="PF00069">
    <property type="entry name" value="Pkinase"/>
    <property type="match status" value="1"/>
</dbReference>
<keyword evidence="6" id="KW-0812">Transmembrane</keyword>
<keyword evidence="1" id="KW-0808">Transferase</keyword>
<dbReference type="InterPro" id="IPR008271">
    <property type="entry name" value="Ser/Thr_kinase_AS"/>
</dbReference>
<keyword evidence="2" id="KW-0547">Nucleotide-binding</keyword>
<name>A0A7C9P5P3_9BACT</name>
<dbReference type="PROSITE" id="PS50011">
    <property type="entry name" value="PROTEIN_KINASE_DOM"/>
    <property type="match status" value="1"/>
</dbReference>
<dbReference type="PANTHER" id="PTHR43289:SF6">
    <property type="entry name" value="SERINE_THREONINE-PROTEIN KINASE NEKL-3"/>
    <property type="match status" value="1"/>
</dbReference>
<protein>
    <submittedName>
        <fullName evidence="8">Serine/threonine protein kinase</fullName>
    </submittedName>
</protein>
<feature type="domain" description="Protein kinase" evidence="7">
    <location>
        <begin position="36"/>
        <end position="292"/>
    </location>
</feature>
<keyword evidence="3 8" id="KW-0418">Kinase</keyword>
<dbReference type="CDD" id="cd14014">
    <property type="entry name" value="STKc_PknB_like"/>
    <property type="match status" value="1"/>
</dbReference>
<keyword evidence="6" id="KW-1133">Transmembrane helix</keyword>
<evidence type="ECO:0000256" key="2">
    <source>
        <dbReference type="ARBA" id="ARBA00022741"/>
    </source>
</evidence>
<keyword evidence="6" id="KW-0472">Membrane</keyword>
<accession>A0A7C9P5P3</accession>
<feature type="transmembrane region" description="Helical" evidence="6">
    <location>
        <begin position="421"/>
        <end position="441"/>
    </location>
</feature>
<proteinExistence type="predicted"/>
<evidence type="ECO:0000256" key="5">
    <source>
        <dbReference type="SAM" id="MobiDB-lite"/>
    </source>
</evidence>
<dbReference type="SMART" id="SM00220">
    <property type="entry name" value="S_TKc"/>
    <property type="match status" value="1"/>
</dbReference>
<dbReference type="AlphaFoldDB" id="A0A7C9P5P3"/>
<dbReference type="PROSITE" id="PS00108">
    <property type="entry name" value="PROTEIN_KINASE_ST"/>
    <property type="match status" value="1"/>
</dbReference>
<feature type="transmembrane region" description="Helical" evidence="6">
    <location>
        <begin position="379"/>
        <end position="401"/>
    </location>
</feature>
<evidence type="ECO:0000256" key="1">
    <source>
        <dbReference type="ARBA" id="ARBA00022679"/>
    </source>
</evidence>
<evidence type="ECO:0000259" key="7">
    <source>
        <dbReference type="PROSITE" id="PS50011"/>
    </source>
</evidence>
<evidence type="ECO:0000256" key="4">
    <source>
        <dbReference type="ARBA" id="ARBA00022840"/>
    </source>
</evidence>
<keyword evidence="4" id="KW-0067">ATP-binding</keyword>
<gene>
    <name evidence="8" type="ORF">D1639_07270</name>
</gene>
<dbReference type="SUPFAM" id="SSF56112">
    <property type="entry name" value="Protein kinase-like (PK-like)"/>
    <property type="match status" value="1"/>
</dbReference>
<evidence type="ECO:0000256" key="3">
    <source>
        <dbReference type="ARBA" id="ARBA00022777"/>
    </source>
</evidence>
<dbReference type="PANTHER" id="PTHR43289">
    <property type="entry name" value="MITOGEN-ACTIVATED PROTEIN KINASE KINASE KINASE 20-RELATED"/>
    <property type="match status" value="1"/>
</dbReference>
<dbReference type="GO" id="GO:0005524">
    <property type="term" value="F:ATP binding"/>
    <property type="evidence" value="ECO:0007669"/>
    <property type="project" value="UniProtKB-KW"/>
</dbReference>
<dbReference type="EMBL" id="QWKH01000049">
    <property type="protein sequence ID" value="NBI34831.1"/>
    <property type="molecule type" value="Genomic_DNA"/>
</dbReference>
<dbReference type="GO" id="GO:0004674">
    <property type="term" value="F:protein serine/threonine kinase activity"/>
    <property type="evidence" value="ECO:0007669"/>
    <property type="project" value="UniProtKB-KW"/>
</dbReference>
<evidence type="ECO:0000256" key="6">
    <source>
        <dbReference type="SAM" id="Phobius"/>
    </source>
</evidence>
<sequence>MHCFGPSRWSESSMRLSEPLRSSCFCYHGAMEDELNRYLDNLGGGTSFRVEKVLKEGALETTELVWLVGCGGDETGPFIRKTIADRPGLGRAYGRLFDAQQRGQRFLYLPRVVDCREAAGSPTVVMEYVRGVTLAQLVESQGSSLELARGVFPFICDGASEMHERFSPPLIHRDLKPGNVMVSEGGVTLIDLGIARNFSEGAQADTCCFGTRSYAPPEQFGFGQTDVRSDVYALGLILFFCLTGRDPLPSDRDRVWRDPAVPEPLRQVIARAAAFDPAQRYGSAAELKSAFLDGLRALEGADGQASISAQAPPPQGVPWPAAGQSAALTHAVAGRSVASDRGYAQPSATSARRAAAPVSSPKETDGSASAGRFWAGRSLAAGVLVDVLLALLVVFILYIVVDMSVNPSPGSSAYDDPLPMRFVENATIGLFVMILPLYLVADKRLLCKLSPLFRPLTMRQACLALAAGWIATLAVFMVVTIARRSIL</sequence>
<feature type="compositionally biased region" description="Low complexity" evidence="5">
    <location>
        <begin position="348"/>
        <end position="361"/>
    </location>
</feature>
<organism evidence="8">
    <name type="scientific">Muribaculaceae bacterium Z82</name>
    <dbReference type="NCBI Taxonomy" id="2304548"/>
    <lineage>
        <taxon>Bacteria</taxon>
        <taxon>Pseudomonadati</taxon>
        <taxon>Bacteroidota</taxon>
        <taxon>Bacteroidia</taxon>
        <taxon>Bacteroidales</taxon>
        <taxon>Muribaculaceae</taxon>
    </lineage>
</organism>
<reference evidence="8" key="1">
    <citation type="submission" date="2018-08" db="EMBL/GenBank/DDBJ databases">
        <title>Murine metabolic-syndrome-specific gut microbial biobank.</title>
        <authorList>
            <person name="Liu C."/>
        </authorList>
    </citation>
    <scope>NUCLEOTIDE SEQUENCE [LARGE SCALE GENOMIC DNA]</scope>
    <source>
        <strain evidence="8">Z82</strain>
    </source>
</reference>
<evidence type="ECO:0000313" key="8">
    <source>
        <dbReference type="EMBL" id="NBI34831.1"/>
    </source>
</evidence>
<feature type="transmembrane region" description="Helical" evidence="6">
    <location>
        <begin position="462"/>
        <end position="482"/>
    </location>
</feature>